<keyword evidence="12" id="KW-0175">Coiled coil</keyword>
<proteinExistence type="predicted"/>
<accession>A0A974NJV6</accession>
<evidence type="ECO:0000256" key="3">
    <source>
        <dbReference type="ARBA" id="ARBA00012438"/>
    </source>
</evidence>
<feature type="domain" description="HAMP" evidence="15">
    <location>
        <begin position="280"/>
        <end position="332"/>
    </location>
</feature>
<dbReference type="Pfam" id="PF02518">
    <property type="entry name" value="HATPase_c"/>
    <property type="match status" value="1"/>
</dbReference>
<keyword evidence="10" id="KW-0902">Two-component regulatory system</keyword>
<dbReference type="KEGG" id="ppsr:I6J18_14735"/>
<dbReference type="CDD" id="cd06225">
    <property type="entry name" value="HAMP"/>
    <property type="match status" value="1"/>
</dbReference>
<evidence type="ECO:0000313" key="17">
    <source>
        <dbReference type="Proteomes" id="UP000595254"/>
    </source>
</evidence>
<evidence type="ECO:0000256" key="6">
    <source>
        <dbReference type="ARBA" id="ARBA00022679"/>
    </source>
</evidence>
<feature type="transmembrane region" description="Helical" evidence="13">
    <location>
        <begin position="259"/>
        <end position="278"/>
    </location>
</feature>
<keyword evidence="7" id="KW-0547">Nucleotide-binding</keyword>
<feature type="domain" description="Histidine kinase" evidence="14">
    <location>
        <begin position="361"/>
        <end position="575"/>
    </location>
</feature>
<dbReference type="SUPFAM" id="SSF158472">
    <property type="entry name" value="HAMP domain-like"/>
    <property type="match status" value="1"/>
</dbReference>
<dbReference type="SMART" id="SM00387">
    <property type="entry name" value="HATPase_c"/>
    <property type="match status" value="1"/>
</dbReference>
<dbReference type="PANTHER" id="PTHR45453:SF3">
    <property type="entry name" value="HISTIDINE KINASE"/>
    <property type="match status" value="1"/>
</dbReference>
<dbReference type="Gene3D" id="3.30.565.10">
    <property type="entry name" value="Histidine kinase-like ATPase, C-terminal domain"/>
    <property type="match status" value="1"/>
</dbReference>
<dbReference type="GO" id="GO:0016036">
    <property type="term" value="P:cellular response to phosphate starvation"/>
    <property type="evidence" value="ECO:0007669"/>
    <property type="project" value="TreeGrafter"/>
</dbReference>
<keyword evidence="5" id="KW-0597">Phosphoprotein</keyword>
<gene>
    <name evidence="16" type="ORF">I6J18_14735</name>
</gene>
<keyword evidence="6" id="KW-0808">Transferase</keyword>
<dbReference type="GO" id="GO:0005524">
    <property type="term" value="F:ATP binding"/>
    <property type="evidence" value="ECO:0007669"/>
    <property type="project" value="UniProtKB-KW"/>
</dbReference>
<protein>
    <recommendedName>
        <fullName evidence="3">histidine kinase</fullName>
        <ecNumber evidence="3">2.7.13.3</ecNumber>
    </recommendedName>
</protein>
<comment type="catalytic activity">
    <reaction evidence="1">
        <text>ATP + protein L-histidine = ADP + protein N-phospho-L-histidine.</text>
        <dbReference type="EC" id="2.7.13.3"/>
    </reaction>
</comment>
<dbReference type="Pfam" id="PF00512">
    <property type="entry name" value="HisKA"/>
    <property type="match status" value="1"/>
</dbReference>
<dbReference type="PRINTS" id="PR00344">
    <property type="entry name" value="BCTRLSENSOR"/>
</dbReference>
<reference evidence="16 17" key="1">
    <citation type="submission" date="2021-01" db="EMBL/GenBank/DDBJ databases">
        <title>FDA dAtabase for Regulatory Grade micrObial Sequences (FDA-ARGOS): Supporting development and validation of Infectious Disease Dx tests.</title>
        <authorList>
            <person name="Nelson B."/>
            <person name="Plummer A."/>
            <person name="Tallon L."/>
            <person name="Sadzewicz L."/>
            <person name="Zhao X."/>
            <person name="Boylan J."/>
            <person name="Ott S."/>
            <person name="Bowen H."/>
            <person name="Vavikolanu K."/>
            <person name="Mehta A."/>
            <person name="Aluvathingal J."/>
            <person name="Nadendla S."/>
            <person name="Myers T."/>
            <person name="Yan Y."/>
            <person name="Sichtig H."/>
        </authorList>
    </citation>
    <scope>NUCLEOTIDE SEQUENCE [LARGE SCALE GENOMIC DNA]</scope>
    <source>
        <strain evidence="16 17">FDAARGOS_1161</strain>
    </source>
</reference>
<keyword evidence="11 13" id="KW-0472">Membrane</keyword>
<dbReference type="RefSeq" id="WP_040374682.1">
    <property type="nucleotide sequence ID" value="NZ_CP068053.1"/>
</dbReference>
<dbReference type="InterPro" id="IPR003660">
    <property type="entry name" value="HAMP_dom"/>
</dbReference>
<dbReference type="EMBL" id="CP068053">
    <property type="protein sequence ID" value="QQS98912.1"/>
    <property type="molecule type" value="Genomic_DNA"/>
</dbReference>
<evidence type="ECO:0000256" key="8">
    <source>
        <dbReference type="ARBA" id="ARBA00022777"/>
    </source>
</evidence>
<evidence type="ECO:0000256" key="10">
    <source>
        <dbReference type="ARBA" id="ARBA00023012"/>
    </source>
</evidence>
<dbReference type="InterPro" id="IPR050351">
    <property type="entry name" value="BphY/WalK/GraS-like"/>
</dbReference>
<evidence type="ECO:0000259" key="15">
    <source>
        <dbReference type="PROSITE" id="PS50885"/>
    </source>
</evidence>
<evidence type="ECO:0000256" key="2">
    <source>
        <dbReference type="ARBA" id="ARBA00004651"/>
    </source>
</evidence>
<dbReference type="InterPro" id="IPR003661">
    <property type="entry name" value="HisK_dim/P_dom"/>
</dbReference>
<dbReference type="CDD" id="cd00082">
    <property type="entry name" value="HisKA"/>
    <property type="match status" value="1"/>
</dbReference>
<dbReference type="SUPFAM" id="SSF47384">
    <property type="entry name" value="Homodimeric domain of signal transducing histidine kinase"/>
    <property type="match status" value="1"/>
</dbReference>
<keyword evidence="9" id="KW-0067">ATP-binding</keyword>
<name>A0A974NJV6_PERPY</name>
<evidence type="ECO:0000256" key="9">
    <source>
        <dbReference type="ARBA" id="ARBA00022840"/>
    </source>
</evidence>
<dbReference type="Proteomes" id="UP000595254">
    <property type="component" value="Chromosome"/>
</dbReference>
<dbReference type="GO" id="GO:0004721">
    <property type="term" value="F:phosphoprotein phosphatase activity"/>
    <property type="evidence" value="ECO:0007669"/>
    <property type="project" value="TreeGrafter"/>
</dbReference>
<dbReference type="Gene3D" id="6.10.340.10">
    <property type="match status" value="1"/>
</dbReference>
<comment type="subcellular location">
    <subcellularLocation>
        <location evidence="2">Cell membrane</location>
        <topology evidence="2">Multi-pass membrane protein</topology>
    </subcellularLocation>
</comment>
<organism evidence="16 17">
    <name type="scientific">Peribacillus psychrosaccharolyticus</name>
    <name type="common">Bacillus psychrosaccharolyticus</name>
    <dbReference type="NCBI Taxonomy" id="1407"/>
    <lineage>
        <taxon>Bacteria</taxon>
        <taxon>Bacillati</taxon>
        <taxon>Bacillota</taxon>
        <taxon>Bacilli</taxon>
        <taxon>Bacillales</taxon>
        <taxon>Bacillaceae</taxon>
        <taxon>Peribacillus</taxon>
    </lineage>
</organism>
<dbReference type="InterPro" id="IPR005467">
    <property type="entry name" value="His_kinase_dom"/>
</dbReference>
<dbReference type="GO" id="GO:0000155">
    <property type="term" value="F:phosphorelay sensor kinase activity"/>
    <property type="evidence" value="ECO:0007669"/>
    <property type="project" value="InterPro"/>
</dbReference>
<dbReference type="InterPro" id="IPR036097">
    <property type="entry name" value="HisK_dim/P_sf"/>
</dbReference>
<evidence type="ECO:0000256" key="7">
    <source>
        <dbReference type="ARBA" id="ARBA00022741"/>
    </source>
</evidence>
<keyword evidence="13" id="KW-0812">Transmembrane</keyword>
<keyword evidence="4" id="KW-1003">Cell membrane</keyword>
<dbReference type="Pfam" id="PF00672">
    <property type="entry name" value="HAMP"/>
    <property type="match status" value="1"/>
</dbReference>
<sequence length="581" mass="66048">MKKSSVVLKLFMVTFICFSLFYFLLLLSQVLFFEKFYFENKIGQLSKNLKTFGPILSKYTEDEGKTAELTGEFMNQNNAALSLLNKDFTNQPLYSYRIELLADGENKTILLSGEGIQLNDVPSQIKQGDSLRVDGFYLDEAETIIQPVTLSAPSTVPPEQGLEMIEGTVTNYTLPKNRSFNAYFQDNLNQEILRSWINITTNKDLLNNDTIQYKWTDQWSGVPYVLLIQKIELNGDPYYLAASTTLQPVDEAVEMIQQYFLYFAAFGIILLVIISGFYSRILSKPLISLSQTARRMADLDFSIKTPSHSNDEFGALSASLQTMSDNLKATLKELETANQQLHKDMDKKQELLQLHKEFTGNVSHELKTPLGIIKGFAEGLQDGVAEHKKERYLSHILHEVDHMNEIIMDLLLLSKYEAEAVQLHIKSFSVSHLINRVLDTFTQQLAQKSLEVVITNHTHGIVQADQKRIEQVLVNLLSNAITHASPRSSIYVTLLNIADEIEVRIENKGEQIPINQMERIWEKFYRTEYSRSRKSGGTGLGLAIVSQILHLHGRSFGAENTAVGVVFFFRLKESERNTNEM</sequence>
<evidence type="ECO:0000256" key="5">
    <source>
        <dbReference type="ARBA" id="ARBA00022553"/>
    </source>
</evidence>
<dbReference type="Gene3D" id="1.10.287.130">
    <property type="match status" value="1"/>
</dbReference>
<evidence type="ECO:0000256" key="4">
    <source>
        <dbReference type="ARBA" id="ARBA00022475"/>
    </source>
</evidence>
<dbReference type="SMART" id="SM00304">
    <property type="entry name" value="HAMP"/>
    <property type="match status" value="1"/>
</dbReference>
<dbReference type="GO" id="GO:0005886">
    <property type="term" value="C:plasma membrane"/>
    <property type="evidence" value="ECO:0007669"/>
    <property type="project" value="UniProtKB-SubCell"/>
</dbReference>
<dbReference type="PROSITE" id="PS50109">
    <property type="entry name" value="HIS_KIN"/>
    <property type="match status" value="1"/>
</dbReference>
<evidence type="ECO:0000259" key="14">
    <source>
        <dbReference type="PROSITE" id="PS50109"/>
    </source>
</evidence>
<dbReference type="AlphaFoldDB" id="A0A974NJV6"/>
<keyword evidence="17" id="KW-1185">Reference proteome</keyword>
<keyword evidence="13" id="KW-1133">Transmembrane helix</keyword>
<evidence type="ECO:0000256" key="12">
    <source>
        <dbReference type="SAM" id="Coils"/>
    </source>
</evidence>
<dbReference type="InterPro" id="IPR003594">
    <property type="entry name" value="HATPase_dom"/>
</dbReference>
<dbReference type="SMART" id="SM00388">
    <property type="entry name" value="HisKA"/>
    <property type="match status" value="1"/>
</dbReference>
<dbReference type="EC" id="2.7.13.3" evidence="3"/>
<evidence type="ECO:0000256" key="1">
    <source>
        <dbReference type="ARBA" id="ARBA00000085"/>
    </source>
</evidence>
<feature type="transmembrane region" description="Helical" evidence="13">
    <location>
        <begin position="6"/>
        <end position="27"/>
    </location>
</feature>
<dbReference type="PROSITE" id="PS50885">
    <property type="entry name" value="HAMP"/>
    <property type="match status" value="1"/>
</dbReference>
<evidence type="ECO:0000256" key="11">
    <source>
        <dbReference type="ARBA" id="ARBA00023136"/>
    </source>
</evidence>
<dbReference type="FunFam" id="1.10.287.130:FF:000001">
    <property type="entry name" value="Two-component sensor histidine kinase"/>
    <property type="match status" value="1"/>
</dbReference>
<evidence type="ECO:0000256" key="13">
    <source>
        <dbReference type="SAM" id="Phobius"/>
    </source>
</evidence>
<feature type="coiled-coil region" evidence="12">
    <location>
        <begin position="317"/>
        <end position="354"/>
    </location>
</feature>
<dbReference type="InterPro" id="IPR004358">
    <property type="entry name" value="Sig_transdc_His_kin-like_C"/>
</dbReference>
<dbReference type="InterPro" id="IPR036890">
    <property type="entry name" value="HATPase_C_sf"/>
</dbReference>
<dbReference type="SUPFAM" id="SSF55874">
    <property type="entry name" value="ATPase domain of HSP90 chaperone/DNA topoisomerase II/histidine kinase"/>
    <property type="match status" value="1"/>
</dbReference>
<keyword evidence="8 16" id="KW-0418">Kinase</keyword>
<dbReference type="PANTHER" id="PTHR45453">
    <property type="entry name" value="PHOSPHATE REGULON SENSOR PROTEIN PHOR"/>
    <property type="match status" value="1"/>
</dbReference>
<evidence type="ECO:0000313" key="16">
    <source>
        <dbReference type="EMBL" id="QQS98912.1"/>
    </source>
</evidence>